<comment type="catalytic activity">
    <reaction evidence="11 12">
        <text>ATP + H2O = ADP + phosphate + H(+)</text>
        <dbReference type="Rhea" id="RHEA:13065"/>
        <dbReference type="ChEBI" id="CHEBI:15377"/>
        <dbReference type="ChEBI" id="CHEBI:15378"/>
        <dbReference type="ChEBI" id="CHEBI:30616"/>
        <dbReference type="ChEBI" id="CHEBI:43474"/>
        <dbReference type="ChEBI" id="CHEBI:456216"/>
        <dbReference type="EC" id="5.6.2.4"/>
    </reaction>
</comment>
<dbReference type="HAMAP" id="MF_00983">
    <property type="entry name" value="PriA"/>
    <property type="match status" value="1"/>
</dbReference>
<gene>
    <name evidence="12" type="primary">priA</name>
    <name evidence="14" type="ORF">DFP90_10679</name>
</gene>
<dbReference type="Proteomes" id="UP000256845">
    <property type="component" value="Unassembled WGS sequence"/>
</dbReference>
<evidence type="ECO:0000313" key="14">
    <source>
        <dbReference type="EMBL" id="RED49102.1"/>
    </source>
</evidence>
<comment type="cofactor">
    <cofactor evidence="12">
        <name>Zn(2+)</name>
        <dbReference type="ChEBI" id="CHEBI:29105"/>
    </cofactor>
    <text evidence="12">Binds 2 zinc ions per subunit.</text>
</comment>
<organism evidence="14 15">
    <name type="scientific">Aestuariispira insulae</name>
    <dbReference type="NCBI Taxonomy" id="1461337"/>
    <lineage>
        <taxon>Bacteria</taxon>
        <taxon>Pseudomonadati</taxon>
        <taxon>Pseudomonadota</taxon>
        <taxon>Alphaproteobacteria</taxon>
        <taxon>Rhodospirillales</taxon>
        <taxon>Kiloniellaceae</taxon>
        <taxon>Aestuariispira</taxon>
    </lineage>
</organism>
<comment type="subunit">
    <text evidence="12">Component of the replication restart primosome.</text>
</comment>
<evidence type="ECO:0000256" key="4">
    <source>
        <dbReference type="ARBA" id="ARBA00022741"/>
    </source>
</evidence>
<keyword evidence="9 12" id="KW-0238">DNA-binding</keyword>
<dbReference type="GO" id="GO:0006310">
    <property type="term" value="P:DNA recombination"/>
    <property type="evidence" value="ECO:0007669"/>
    <property type="project" value="InterPro"/>
</dbReference>
<dbReference type="InterPro" id="IPR014001">
    <property type="entry name" value="Helicase_ATP-bd"/>
</dbReference>
<comment type="similarity">
    <text evidence="12">Belongs to the helicase family. PriA subfamily.</text>
</comment>
<dbReference type="AlphaFoldDB" id="A0A3D9HHU0"/>
<keyword evidence="10 12" id="KW-0413">Isomerase</keyword>
<dbReference type="InterPro" id="IPR040498">
    <property type="entry name" value="PriA_CRR"/>
</dbReference>
<dbReference type="GO" id="GO:0006270">
    <property type="term" value="P:DNA replication initiation"/>
    <property type="evidence" value="ECO:0007669"/>
    <property type="project" value="TreeGrafter"/>
</dbReference>
<dbReference type="InterPro" id="IPR041222">
    <property type="entry name" value="PriA_3primeBD"/>
</dbReference>
<comment type="caution">
    <text evidence="14">The sequence shown here is derived from an EMBL/GenBank/DDBJ whole genome shotgun (WGS) entry which is preliminary data.</text>
</comment>
<dbReference type="RefSeq" id="WP_115937309.1">
    <property type="nucleotide sequence ID" value="NZ_QRDW01000006.1"/>
</dbReference>
<evidence type="ECO:0000256" key="11">
    <source>
        <dbReference type="ARBA" id="ARBA00048988"/>
    </source>
</evidence>
<evidence type="ECO:0000256" key="5">
    <source>
        <dbReference type="ARBA" id="ARBA00022801"/>
    </source>
</evidence>
<evidence type="ECO:0000256" key="10">
    <source>
        <dbReference type="ARBA" id="ARBA00023235"/>
    </source>
</evidence>
<evidence type="ECO:0000256" key="9">
    <source>
        <dbReference type="ARBA" id="ARBA00023125"/>
    </source>
</evidence>
<dbReference type="SUPFAM" id="SSF52540">
    <property type="entry name" value="P-loop containing nucleoside triphosphate hydrolases"/>
    <property type="match status" value="2"/>
</dbReference>
<keyword evidence="2 12" id="KW-0235">DNA replication</keyword>
<dbReference type="Pfam" id="PF00270">
    <property type="entry name" value="DEAD"/>
    <property type="match status" value="1"/>
</dbReference>
<dbReference type="Gene3D" id="3.40.1440.60">
    <property type="entry name" value="PriA, 3(prime) DNA-binding domain"/>
    <property type="match status" value="1"/>
</dbReference>
<protein>
    <recommendedName>
        <fullName evidence="12">Replication restart protein PriA</fullName>
    </recommendedName>
    <alternativeName>
        <fullName evidence="12">ATP-dependent DNA helicase PriA</fullName>
        <ecNumber evidence="12">5.6.2.4</ecNumber>
    </alternativeName>
    <alternativeName>
        <fullName evidence="12">DNA 3'-5' helicase PriA</fullName>
    </alternativeName>
</protein>
<dbReference type="GO" id="GO:0016887">
    <property type="term" value="F:ATP hydrolysis activity"/>
    <property type="evidence" value="ECO:0007669"/>
    <property type="project" value="RHEA"/>
</dbReference>
<dbReference type="GO" id="GO:0006302">
    <property type="term" value="P:double-strand break repair"/>
    <property type="evidence" value="ECO:0007669"/>
    <property type="project" value="InterPro"/>
</dbReference>
<evidence type="ECO:0000256" key="8">
    <source>
        <dbReference type="ARBA" id="ARBA00022840"/>
    </source>
</evidence>
<feature type="binding site" evidence="12">
    <location>
        <position position="473"/>
    </location>
    <ligand>
        <name>Zn(2+)</name>
        <dbReference type="ChEBI" id="CHEBI:29105"/>
        <label>2</label>
    </ligand>
</feature>
<dbReference type="CDD" id="cd17929">
    <property type="entry name" value="DEXHc_priA"/>
    <property type="match status" value="1"/>
</dbReference>
<evidence type="ECO:0000256" key="1">
    <source>
        <dbReference type="ARBA" id="ARBA00022515"/>
    </source>
</evidence>
<dbReference type="NCBIfam" id="TIGR00595">
    <property type="entry name" value="priA"/>
    <property type="match status" value="1"/>
</dbReference>
<evidence type="ECO:0000256" key="6">
    <source>
        <dbReference type="ARBA" id="ARBA00022806"/>
    </source>
</evidence>
<dbReference type="InterPro" id="IPR027417">
    <property type="entry name" value="P-loop_NTPase"/>
</dbReference>
<dbReference type="Gene3D" id="3.40.50.300">
    <property type="entry name" value="P-loop containing nucleotide triphosphate hydrolases"/>
    <property type="match status" value="2"/>
</dbReference>
<accession>A0A3D9HHU0</accession>
<feature type="binding site" evidence="12">
    <location>
        <position position="452"/>
    </location>
    <ligand>
        <name>Zn(2+)</name>
        <dbReference type="ChEBI" id="CHEBI:29105"/>
        <label>2</label>
    </ligand>
</feature>
<dbReference type="GO" id="GO:0005524">
    <property type="term" value="F:ATP binding"/>
    <property type="evidence" value="ECO:0007669"/>
    <property type="project" value="UniProtKB-UniRule"/>
</dbReference>
<feature type="binding site" evidence="12">
    <location>
        <position position="470"/>
    </location>
    <ligand>
        <name>Zn(2+)</name>
        <dbReference type="ChEBI" id="CHEBI:29105"/>
        <label>2</label>
    </ligand>
</feature>
<dbReference type="EC" id="5.6.2.4" evidence="12"/>
<evidence type="ECO:0000259" key="13">
    <source>
        <dbReference type="PROSITE" id="PS51192"/>
    </source>
</evidence>
<dbReference type="NCBIfam" id="NF004070">
    <property type="entry name" value="PRK05580.2-2"/>
    <property type="match status" value="1"/>
</dbReference>
<feature type="binding site" evidence="12">
    <location>
        <position position="455"/>
    </location>
    <ligand>
        <name>Zn(2+)</name>
        <dbReference type="ChEBI" id="CHEBI:29105"/>
        <label>2</label>
    </ligand>
</feature>
<dbReference type="Pfam" id="PF17764">
    <property type="entry name" value="PriA_3primeBD"/>
    <property type="match status" value="1"/>
</dbReference>
<feature type="binding site" evidence="12">
    <location>
        <position position="483"/>
    </location>
    <ligand>
        <name>Zn(2+)</name>
        <dbReference type="ChEBI" id="CHEBI:29105"/>
        <label>1</label>
    </ligand>
</feature>
<comment type="function">
    <text evidence="12">Initiates the restart of stalled replication forks, which reloads the replicative helicase on sites other than the origin of replication. Recognizes and binds to abandoned replication forks and remodels them to uncover a helicase loading site. Promotes assembly of the primosome at these replication forks.</text>
</comment>
<dbReference type="GO" id="GO:0006269">
    <property type="term" value="P:DNA replication, synthesis of primer"/>
    <property type="evidence" value="ECO:0007669"/>
    <property type="project" value="UniProtKB-KW"/>
</dbReference>
<dbReference type="InterPro" id="IPR042115">
    <property type="entry name" value="PriA_3primeBD_sf"/>
</dbReference>
<keyword evidence="7 12" id="KW-0862">Zinc</keyword>
<name>A0A3D9HHU0_9PROT</name>
<dbReference type="FunFam" id="3.40.50.300:FF:000489">
    <property type="entry name" value="Primosome assembly protein PriA"/>
    <property type="match status" value="1"/>
</dbReference>
<proteinExistence type="inferred from homology"/>
<keyword evidence="3 12" id="KW-0479">Metal-binding</keyword>
<keyword evidence="4 12" id="KW-0547">Nucleotide-binding</keyword>
<dbReference type="PANTHER" id="PTHR30580:SF0">
    <property type="entry name" value="PRIMOSOMAL PROTEIN N"/>
    <property type="match status" value="1"/>
</dbReference>
<dbReference type="GO" id="GO:1990077">
    <property type="term" value="C:primosome complex"/>
    <property type="evidence" value="ECO:0007669"/>
    <property type="project" value="UniProtKB-UniRule"/>
</dbReference>
<dbReference type="GO" id="GO:0043138">
    <property type="term" value="F:3'-5' DNA helicase activity"/>
    <property type="evidence" value="ECO:0007669"/>
    <property type="project" value="UniProtKB-EC"/>
</dbReference>
<reference evidence="14 15" key="1">
    <citation type="submission" date="2018-07" db="EMBL/GenBank/DDBJ databases">
        <title>Genomic Encyclopedia of Type Strains, Phase III (KMG-III): the genomes of soil and plant-associated and newly described type strains.</title>
        <authorList>
            <person name="Whitman W."/>
        </authorList>
    </citation>
    <scope>NUCLEOTIDE SEQUENCE [LARGE SCALE GENOMIC DNA]</scope>
    <source>
        <strain evidence="14 15">CECT 8488</strain>
    </source>
</reference>
<comment type="catalytic activity">
    <reaction evidence="12">
        <text>Couples ATP hydrolysis with the unwinding of duplex DNA by translocating in the 3'-5' direction.</text>
        <dbReference type="EC" id="5.6.2.4"/>
    </reaction>
</comment>
<dbReference type="Pfam" id="PF18319">
    <property type="entry name" value="Zn_ribbon_PriA"/>
    <property type="match status" value="1"/>
</dbReference>
<keyword evidence="6 12" id="KW-0347">Helicase</keyword>
<dbReference type="PANTHER" id="PTHR30580">
    <property type="entry name" value="PRIMOSOMAL PROTEIN N"/>
    <property type="match status" value="1"/>
</dbReference>
<keyword evidence="1 12" id="KW-0639">Primosome</keyword>
<evidence type="ECO:0000256" key="2">
    <source>
        <dbReference type="ARBA" id="ARBA00022705"/>
    </source>
</evidence>
<dbReference type="PROSITE" id="PS51192">
    <property type="entry name" value="HELICASE_ATP_BIND_1"/>
    <property type="match status" value="1"/>
</dbReference>
<dbReference type="SMART" id="SM00487">
    <property type="entry name" value="DEXDc"/>
    <property type="match status" value="1"/>
</dbReference>
<feature type="binding site" evidence="12">
    <location>
        <position position="486"/>
    </location>
    <ligand>
        <name>Zn(2+)</name>
        <dbReference type="ChEBI" id="CHEBI:29105"/>
        <label>1</label>
    </ligand>
</feature>
<sequence>MKSQASTDLFANDSQLVKVLLPLPLAGPYDYRVPPGMDVWPGRFVRVPFGPRRLVGVVWGEGGDSGLEASRIKDLDSVLPLPDLPQANRDLVDWISAYCLAPQGAVLRMAMSVPAVFEPVKPITLYEPMEELPDIRLTAARKRVLTVAADGPARPASDLARDAGVSTGVVTGLADAGALKRISVAPGGYWPQPDPDLPGPGLSELQSKAALEMAEHVKARDFSVTLLDGVTGSGKTEVYFEAVAESLRQGRQVVVLLPEIALSTQWLSRFERRFGVAPAVWHSDLTQSKRRDSWKAVAEGKIQVLVGARSALHLPFPDLGLIVIDEEHDQSFKQEEGVIYNARDMGIVRGRLAQCPVILASATPSLETVVNVREGRFHKLELPERHGVAELPTIELVDILKNSLGRQRWISPPLETALKETLARGEQALLFLNRRGYAPLTLCDGCGHRLECPNCSAWLVEHRFSKRLECHHCGYATRKPDDCPECGAHDSFRACGPGVERLAEEVELILPEARAELVTSDNIYGPAAASAFVDRVTSGETNLIIGTQIVAKGYHFPKLTLVGVVDADLGLAGGDLRAAERTYQLLHQVAGRAGREGHKGRVLIQSANVDSPVMEALAKGDRDGFLEAESNMRELSRMPPFGRLAALIISGMDEVAVDRFCGELARKAPRMDGVLVLGPAPAPMALLRGRHRRRFLIKADKRISLQKLIPQWLNQVKEPSSVRTQIDIDPVSFM</sequence>
<feature type="binding site" evidence="12">
    <location>
        <position position="443"/>
    </location>
    <ligand>
        <name>Zn(2+)</name>
        <dbReference type="ChEBI" id="CHEBI:29105"/>
        <label>1</label>
    </ligand>
</feature>
<dbReference type="GO" id="GO:0008270">
    <property type="term" value="F:zinc ion binding"/>
    <property type="evidence" value="ECO:0007669"/>
    <property type="project" value="UniProtKB-UniRule"/>
</dbReference>
<keyword evidence="8 12" id="KW-0067">ATP-binding</keyword>
<dbReference type="InterPro" id="IPR005259">
    <property type="entry name" value="PriA"/>
</dbReference>
<evidence type="ECO:0000256" key="7">
    <source>
        <dbReference type="ARBA" id="ARBA00022833"/>
    </source>
</evidence>
<dbReference type="InterPro" id="IPR011545">
    <property type="entry name" value="DEAD/DEAH_box_helicase_dom"/>
</dbReference>
<dbReference type="Pfam" id="PF18074">
    <property type="entry name" value="PriA_C"/>
    <property type="match status" value="1"/>
</dbReference>
<evidence type="ECO:0000256" key="12">
    <source>
        <dbReference type="HAMAP-Rule" id="MF_00983"/>
    </source>
</evidence>
<dbReference type="OrthoDB" id="9759544at2"/>
<keyword evidence="5 12" id="KW-0378">Hydrolase</keyword>
<evidence type="ECO:0000313" key="15">
    <source>
        <dbReference type="Proteomes" id="UP000256845"/>
    </source>
</evidence>
<dbReference type="EMBL" id="QRDW01000006">
    <property type="protein sequence ID" value="RED49102.1"/>
    <property type="molecule type" value="Genomic_DNA"/>
</dbReference>
<feature type="binding site" evidence="12">
    <location>
        <position position="446"/>
    </location>
    <ligand>
        <name>Zn(2+)</name>
        <dbReference type="ChEBI" id="CHEBI:29105"/>
        <label>1</label>
    </ligand>
</feature>
<dbReference type="GO" id="GO:0003677">
    <property type="term" value="F:DNA binding"/>
    <property type="evidence" value="ECO:0007669"/>
    <property type="project" value="UniProtKB-UniRule"/>
</dbReference>
<evidence type="ECO:0000256" key="3">
    <source>
        <dbReference type="ARBA" id="ARBA00022723"/>
    </source>
</evidence>
<keyword evidence="15" id="KW-1185">Reference proteome</keyword>
<feature type="domain" description="Helicase ATP-binding" evidence="13">
    <location>
        <begin position="216"/>
        <end position="382"/>
    </location>
</feature>
<dbReference type="InterPro" id="IPR041236">
    <property type="entry name" value="PriA_C"/>
</dbReference>